<comment type="caution">
    <text evidence="7">The sequence shown here is derived from an EMBL/GenBank/DDBJ whole genome shotgun (WGS) entry which is preliminary data.</text>
</comment>
<keyword evidence="5" id="KW-0514">Muscle protein</keyword>
<sequence>MHTLCVYTREGGEDFGELFCLPSLHSTAAQKAAAPACPFKINSRKDSSMKVACWYLAVFYMLACYRAEEGLDFPTYDGKDRVVDLSEKNYKQALKKYDMFGVLLHEPVTSDKSSQRRFQMTEMVLE</sequence>
<proteinExistence type="inferred from homology"/>
<dbReference type="GO" id="GO:0033018">
    <property type="term" value="C:sarcoplasmic reticulum lumen"/>
    <property type="evidence" value="ECO:0007669"/>
    <property type="project" value="UniProtKB-SubCell"/>
</dbReference>
<organism evidence="7 8">
    <name type="scientific">Ophiophagus hannah</name>
    <name type="common">King cobra</name>
    <name type="synonym">Naja hannah</name>
    <dbReference type="NCBI Taxonomy" id="8665"/>
    <lineage>
        <taxon>Eukaryota</taxon>
        <taxon>Metazoa</taxon>
        <taxon>Chordata</taxon>
        <taxon>Craniata</taxon>
        <taxon>Vertebrata</taxon>
        <taxon>Euteleostomi</taxon>
        <taxon>Lepidosauria</taxon>
        <taxon>Squamata</taxon>
        <taxon>Bifurcata</taxon>
        <taxon>Unidentata</taxon>
        <taxon>Episquamata</taxon>
        <taxon>Toxicofera</taxon>
        <taxon>Serpentes</taxon>
        <taxon>Colubroidea</taxon>
        <taxon>Elapidae</taxon>
        <taxon>Elapinae</taxon>
        <taxon>Ophiophagus</taxon>
    </lineage>
</organism>
<evidence type="ECO:0000313" key="8">
    <source>
        <dbReference type="Proteomes" id="UP000018936"/>
    </source>
</evidence>
<keyword evidence="3 6" id="KW-0106">Calcium</keyword>
<dbReference type="Gene3D" id="3.40.30.10">
    <property type="entry name" value="Glutaredoxin"/>
    <property type="match status" value="1"/>
</dbReference>
<keyword evidence="8" id="KW-1185">Reference proteome</keyword>
<evidence type="ECO:0000256" key="1">
    <source>
        <dbReference type="ARBA" id="ARBA00004564"/>
    </source>
</evidence>
<dbReference type="Proteomes" id="UP000018936">
    <property type="component" value="Unassembled WGS sequence"/>
</dbReference>
<comment type="function">
    <text evidence="6">Calsequestrin is a high-capacity, moderate affinity, calcium-binding protein and thus acts as an internal calcium store in muscle.</text>
</comment>
<dbReference type="InterPro" id="IPR018233">
    <property type="entry name" value="Calsequestrin_CS"/>
</dbReference>
<dbReference type="Pfam" id="PF01216">
    <property type="entry name" value="Calsequestrin"/>
    <property type="match status" value="1"/>
</dbReference>
<dbReference type="EMBL" id="AZIM01004062">
    <property type="protein sequence ID" value="ETE61246.1"/>
    <property type="molecule type" value="Genomic_DNA"/>
</dbReference>
<name>V8NH06_OPHHA</name>
<dbReference type="PROSITE" id="PS00863">
    <property type="entry name" value="CALSEQUESTRIN_1"/>
    <property type="match status" value="1"/>
</dbReference>
<accession>V8NH06</accession>
<evidence type="ECO:0000256" key="3">
    <source>
        <dbReference type="ARBA" id="ARBA00022837"/>
    </source>
</evidence>
<dbReference type="PANTHER" id="PTHR10033:SF15">
    <property type="entry name" value="CALSEQUESTRIN-2"/>
    <property type="match status" value="1"/>
</dbReference>
<reference evidence="7 8" key="1">
    <citation type="journal article" date="2013" name="Proc. Natl. Acad. Sci. U.S.A.">
        <title>The king cobra genome reveals dynamic gene evolution and adaptation in the snake venom system.</title>
        <authorList>
            <person name="Vonk F.J."/>
            <person name="Casewell N.R."/>
            <person name="Henkel C.V."/>
            <person name="Heimberg A.M."/>
            <person name="Jansen H.J."/>
            <person name="McCleary R.J."/>
            <person name="Kerkkamp H.M."/>
            <person name="Vos R.A."/>
            <person name="Guerreiro I."/>
            <person name="Calvete J.J."/>
            <person name="Wuster W."/>
            <person name="Woods A.E."/>
            <person name="Logan J.M."/>
            <person name="Harrison R.A."/>
            <person name="Castoe T.A."/>
            <person name="de Koning A.P."/>
            <person name="Pollock D.D."/>
            <person name="Yandell M."/>
            <person name="Calderon D."/>
            <person name="Renjifo C."/>
            <person name="Currier R.B."/>
            <person name="Salgado D."/>
            <person name="Pla D."/>
            <person name="Sanz L."/>
            <person name="Hyder A.S."/>
            <person name="Ribeiro J.M."/>
            <person name="Arntzen J.W."/>
            <person name="van den Thillart G.E."/>
            <person name="Boetzer M."/>
            <person name="Pirovano W."/>
            <person name="Dirks R.P."/>
            <person name="Spaink H.P."/>
            <person name="Duboule D."/>
            <person name="McGlinn E."/>
            <person name="Kini R.M."/>
            <person name="Richardson M.K."/>
        </authorList>
    </citation>
    <scope>NUCLEOTIDE SEQUENCE</scope>
    <source>
        <tissue evidence="7">Blood</tissue>
    </source>
</reference>
<gene>
    <name evidence="7" type="primary">CASQ2</name>
    <name evidence="7" type="ORF">L345_13005</name>
</gene>
<protein>
    <recommendedName>
        <fullName evidence="6">Calsequestrin</fullName>
    </recommendedName>
</protein>
<dbReference type="GO" id="GO:0010881">
    <property type="term" value="P:regulation of cardiac muscle contraction by regulation of the release of sequestered calcium ion"/>
    <property type="evidence" value="ECO:0007669"/>
    <property type="project" value="TreeGrafter"/>
</dbReference>
<dbReference type="AlphaFoldDB" id="V8NH06"/>
<evidence type="ECO:0000256" key="6">
    <source>
        <dbReference type="RuleBase" id="RU000648"/>
    </source>
</evidence>
<dbReference type="PRINTS" id="PR00312">
    <property type="entry name" value="CALSEQUESTRN"/>
</dbReference>
<feature type="non-terminal residue" evidence="7">
    <location>
        <position position="126"/>
    </location>
</feature>
<dbReference type="OrthoDB" id="10038131at2759"/>
<evidence type="ECO:0000313" key="7">
    <source>
        <dbReference type="EMBL" id="ETE61246.1"/>
    </source>
</evidence>
<dbReference type="GO" id="GO:0030018">
    <property type="term" value="C:Z disc"/>
    <property type="evidence" value="ECO:0007669"/>
    <property type="project" value="TreeGrafter"/>
</dbReference>
<evidence type="ECO:0000256" key="5">
    <source>
        <dbReference type="ARBA" id="ARBA00023179"/>
    </source>
</evidence>
<dbReference type="InterPro" id="IPR001393">
    <property type="entry name" value="Calsequestrin"/>
</dbReference>
<keyword evidence="4" id="KW-0703">Sarcoplasmic reticulum</keyword>
<evidence type="ECO:0000256" key="2">
    <source>
        <dbReference type="ARBA" id="ARBA00010987"/>
    </source>
</evidence>
<evidence type="ECO:0000256" key="4">
    <source>
        <dbReference type="ARBA" id="ARBA00022951"/>
    </source>
</evidence>
<dbReference type="GO" id="GO:0005509">
    <property type="term" value="F:calcium ion binding"/>
    <property type="evidence" value="ECO:0007669"/>
    <property type="project" value="InterPro"/>
</dbReference>
<comment type="similarity">
    <text evidence="2 6">Belongs to the calsequestrin family.</text>
</comment>
<dbReference type="PANTHER" id="PTHR10033">
    <property type="entry name" value="CALSEQUESTRIN"/>
    <property type="match status" value="1"/>
</dbReference>
<feature type="non-terminal residue" evidence="7">
    <location>
        <position position="1"/>
    </location>
</feature>
<comment type="subcellular location">
    <subcellularLocation>
        <location evidence="1">Sarcoplasmic reticulum lumen</location>
    </subcellularLocation>
</comment>